<reference evidence="2" key="1">
    <citation type="journal article" date="2022" name="Int. J. Mol. Sci.">
        <title>Draft Genome of Tanacetum Coccineum: Genomic Comparison of Closely Related Tanacetum-Family Plants.</title>
        <authorList>
            <person name="Yamashiro T."/>
            <person name="Shiraishi A."/>
            <person name="Nakayama K."/>
            <person name="Satake H."/>
        </authorList>
    </citation>
    <scope>NUCLEOTIDE SEQUENCE</scope>
</reference>
<evidence type="ECO:0000313" key="3">
    <source>
        <dbReference type="Proteomes" id="UP001151760"/>
    </source>
</evidence>
<dbReference type="InterPro" id="IPR013103">
    <property type="entry name" value="RVT_2"/>
</dbReference>
<accession>A0ABQ5GM92</accession>
<comment type="caution">
    <text evidence="2">The sequence shown here is derived from an EMBL/GenBank/DDBJ whole genome shotgun (WGS) entry which is preliminary data.</text>
</comment>
<dbReference type="Proteomes" id="UP001151760">
    <property type="component" value="Unassembled WGS sequence"/>
</dbReference>
<protein>
    <submittedName>
        <fullName evidence="2">Cysteine-rich receptor-like protein kinase 8</fullName>
    </submittedName>
</protein>
<sequence length="183" mass="20742">MNHKVDKIDNLKAYGTVERNKARLVVLGNRQRYDVDYQETFALVANMVIVRSLLVVTALKGWHTCQMDVSNAFLHGDLMEEVYMKPPLGYVGRGKNIIAETTLDPTLDKYTKDLLKEGGILNNKPYKLPMDPNIKLKADVGTPSTDPKVYRRTLVSYFCSYPSSEAFVEVFVKLTMTMDIVSQ</sequence>
<name>A0ABQ5GM92_9ASTR</name>
<dbReference type="EMBL" id="BQNB010018626">
    <property type="protein sequence ID" value="GJT76454.1"/>
    <property type="molecule type" value="Genomic_DNA"/>
</dbReference>
<evidence type="ECO:0000259" key="1">
    <source>
        <dbReference type="Pfam" id="PF07727"/>
    </source>
</evidence>
<feature type="domain" description="Reverse transcriptase Ty1/copia-type" evidence="1">
    <location>
        <begin position="16"/>
        <end position="92"/>
    </location>
</feature>
<evidence type="ECO:0000313" key="2">
    <source>
        <dbReference type="EMBL" id="GJT76454.1"/>
    </source>
</evidence>
<dbReference type="Pfam" id="PF07727">
    <property type="entry name" value="RVT_2"/>
    <property type="match status" value="1"/>
</dbReference>
<organism evidence="2 3">
    <name type="scientific">Tanacetum coccineum</name>
    <dbReference type="NCBI Taxonomy" id="301880"/>
    <lineage>
        <taxon>Eukaryota</taxon>
        <taxon>Viridiplantae</taxon>
        <taxon>Streptophyta</taxon>
        <taxon>Embryophyta</taxon>
        <taxon>Tracheophyta</taxon>
        <taxon>Spermatophyta</taxon>
        <taxon>Magnoliopsida</taxon>
        <taxon>eudicotyledons</taxon>
        <taxon>Gunneridae</taxon>
        <taxon>Pentapetalae</taxon>
        <taxon>asterids</taxon>
        <taxon>campanulids</taxon>
        <taxon>Asterales</taxon>
        <taxon>Asteraceae</taxon>
        <taxon>Asteroideae</taxon>
        <taxon>Anthemideae</taxon>
        <taxon>Anthemidinae</taxon>
        <taxon>Tanacetum</taxon>
    </lineage>
</organism>
<proteinExistence type="predicted"/>
<reference evidence="2" key="2">
    <citation type="submission" date="2022-01" db="EMBL/GenBank/DDBJ databases">
        <authorList>
            <person name="Yamashiro T."/>
            <person name="Shiraishi A."/>
            <person name="Satake H."/>
            <person name="Nakayama K."/>
        </authorList>
    </citation>
    <scope>NUCLEOTIDE SEQUENCE</scope>
</reference>
<keyword evidence="3" id="KW-1185">Reference proteome</keyword>
<gene>
    <name evidence="2" type="ORF">Tco_1043179</name>
</gene>